<feature type="compositionally biased region" description="Polar residues" evidence="7">
    <location>
        <begin position="2000"/>
        <end position="2028"/>
    </location>
</feature>
<comment type="similarity">
    <text evidence="2">Belongs to the TPR family.</text>
</comment>
<feature type="coiled-coil region" evidence="6">
    <location>
        <begin position="980"/>
        <end position="1182"/>
    </location>
</feature>
<dbReference type="Pfam" id="PF25785">
    <property type="entry name" value="TPR"/>
    <property type="match status" value="1"/>
</dbReference>
<dbReference type="Pfam" id="PF07926">
    <property type="entry name" value="TPR_MLP1_2"/>
    <property type="match status" value="1"/>
</dbReference>
<feature type="region of interest" description="Disordered" evidence="7">
    <location>
        <begin position="1439"/>
        <end position="1468"/>
    </location>
</feature>
<dbReference type="OMA" id="HAQQNYE"/>
<evidence type="ECO:0000256" key="5">
    <source>
        <dbReference type="ARBA" id="ARBA00023242"/>
    </source>
</evidence>
<dbReference type="OrthoDB" id="343070at2759"/>
<evidence type="ECO:0000256" key="4">
    <source>
        <dbReference type="ARBA" id="ARBA00023054"/>
    </source>
</evidence>
<feature type="domain" description="NUA/TPR/MLP1-2-like" evidence="9">
    <location>
        <begin position="245"/>
        <end position="342"/>
    </location>
</feature>
<feature type="compositionally biased region" description="Polar residues" evidence="7">
    <location>
        <begin position="1258"/>
        <end position="1275"/>
    </location>
</feature>
<name>A0A0L8I4X7_OCTBM</name>
<evidence type="ECO:0000256" key="7">
    <source>
        <dbReference type="SAM" id="MobiDB-lite"/>
    </source>
</evidence>
<feature type="region of interest" description="Disordered" evidence="7">
    <location>
        <begin position="1313"/>
        <end position="1335"/>
    </location>
</feature>
<feature type="region of interest" description="Disordered" evidence="7">
    <location>
        <begin position="2000"/>
        <end position="2210"/>
    </location>
</feature>
<feature type="region of interest" description="Disordered" evidence="7">
    <location>
        <begin position="1536"/>
        <end position="1555"/>
    </location>
</feature>
<dbReference type="GO" id="GO:0006406">
    <property type="term" value="P:mRNA export from nucleus"/>
    <property type="evidence" value="ECO:0007669"/>
    <property type="project" value="TreeGrafter"/>
</dbReference>
<feature type="compositionally biased region" description="Polar residues" evidence="7">
    <location>
        <begin position="2089"/>
        <end position="2105"/>
    </location>
</feature>
<sequence>MKTDEAMLLKENIESLKSVNNEQRKKIEEFNEKLKDARDDQIKAEFQFQQELQSQTKLVNLYKGLSEDSENKIKELSRAVSELQNLLREASEGRSKLEAMKDMEKSKFLQQLEEKDKKTKNLENELRNANDLLSKSKLCGTEMSAESIASVSPTAAATSKLLKSGMTLTQIYNEYVQAIEELQLEKEENKRLKSYLDQIMQEIEEKAPILRQQREDYEQALHTITQLTHKLDTAMLEGQKLRSETEETRRRMTYSQREIKRLTQQSTDLGQQVQFLLREVEELRGGHIVANEEVSSTEVTSSSQLISERLVTFKSVQELQVQNQRLLEVVRKLSEDRETEEQAATDAKSQELKQSLDNAMEELEELKTSRTRQEELVESIIRQRDMYRVLYQESTQVSNVQTATPVRGHGRGSYRARGKYQQTPQSMPATPFNPFSPNKDKELEDMKMALQELQTEYATYKREKGENDKILNGQLEKLRGDISDMRVQNTKLASQLDFATERYKVLQNNSECYRKEINILKEQNKKCSMQCVDLEKNVSVLHSDLVTAQSNVSRLQVRCQNLTTERDLLKANEQRLVQEKENMLKEQHSQNVLLSNLQTIQNNMERVENETKSRLQHQVDVREKELTNLRRKMDNTETEFKATIKALETKMNNLHRQLDQEVQSHQKSKDTIIEMTRRVNTQKQELAATQAKLACAETKLSKSYGSMEVSSNTTSLQFNIDGESLAVKDLRSRLNDSQTEIKGLKEQLEKSRKHVDQYKAISESLENSLKDQNKASENFNQNAEKKLETLKEANESKDKIIEKLEKEKQYLNEDNTKLSEEKHKMVSDLRKQLSNLQNELQEAIQSRKTAISNEQAAREGYENQIKLAAEAQDKYQRELILHAADMEALSALKKNSADFTNKLETAKKEGEQNLKTLNEAKASWAEQERILKSEISQIEGRCSDLVHQNNILHEQLAQLSVQVAHIQKSAEASSILNTSLEEKEKSSEQLLEVIRFLRKEKEISVARVEVAEAEVLRMKQRLESLQKQYEETCKNLSEEREHSQVNVHSAAQHAELMRKVENLNVFTESNAMLRQEKERLEQQVKELTFKVKKLEEDIDPLLLNLRELTYQKENLATEKNNLSGEVERWKARTNRLIEQCNKSDPEEHRKIVQEREDLKKQMMVLNEENMKKKAELSRLNASMMRDLNAAKVEIGKKDMEIENLHTQIEQMAQDNGVKEKDLEDKAKTISQLKKIGRKYKEQAEDTAKQLNELRDMHLSSSNADTSKPDQMTADTNEAMEQLKKKTEEAERKLKEVEEIKASFQEQINKLEQQLNESKENETQLKTKTQEMETTQNRYKNLLQSAKTRLTSQKEQLEKMTAEMNEQKKLLENMDKAKTESVMRENSIKSQYESRINSLERELEEARRAVSAAPAAGDLKQIQKENAELQAKVQQIQKQLEVKQKQQPPSSRTTTPAASADRLSLPVGEAPKMANIRPMTSTTPAPVRQTAVQHASAAAAAKATASIKPMAIASTTASPVSATTPTATVMPTTITAQEPHDGVTDSPPSAINQLSSTSVPLTNRPVQQIQRVTPQIELMQESSLSVTPTSVAPIQQVDVEYPSMLVIASTSTVTSTPGSVVLVSSSSSTSTNSSLSVTSNLSSQEGEGSDIQQSAVSAGNGQGQSQHSQASASQSTIKRTREDIEAQEDNSQVKRSKTNQVPSASSIPVITVTDGQNHTIILESGDSQKGQESTLDLDSGQTMQASELDVDIPDEDDDVDIHDGDDDDDNDSGENEDVIDDSFPSTLELTQPYTTSASVDDDVVIVDDDNTDEDNDNDGGNDGNTQIDSPNDDPQQTSTQEQPTSCQVTSSPGTVSSGQHSSSQLTSIGTHTERLTPSAGSGGRSQLIPFMFQGPPGPFDEGDDCTVPSTPTLFVPRRGDGFAEALSYPQVPQRFVFGTGEGVSHSELESQGALGMDDTRMDLSQFDDGQVRNLPFTSHQVTTSGGSATVVFSNFAVSSTPPQQLLQGDSTNKELPSAKEGTSSASSTDTPKEDVVTEEMASRTVREGQAASTSGEQGLPSASEDDGGSSTDPQGLRKSKIQPIVWDQSPGASQQHQVPATPLQQNPTSSSTISTPSTSAGLSSGKGREEFVWASNPTPTPSTNPSPASATSTSRGSMIYSTRGVRCATRGRGAIMRGHPTRSPIARGHVGRSRGPSRTPGVRGRSLRRKN</sequence>
<evidence type="ECO:0000313" key="10">
    <source>
        <dbReference type="EMBL" id="KOF96100.1"/>
    </source>
</evidence>
<evidence type="ECO:0000256" key="3">
    <source>
        <dbReference type="ARBA" id="ARBA00019789"/>
    </source>
</evidence>
<dbReference type="GO" id="GO:0005643">
    <property type="term" value="C:nuclear pore"/>
    <property type="evidence" value="ECO:0007669"/>
    <property type="project" value="UniProtKB-ARBA"/>
</dbReference>
<feature type="compositionally biased region" description="Polar residues" evidence="7">
    <location>
        <begin position="1643"/>
        <end position="1655"/>
    </location>
</feature>
<dbReference type="EMBL" id="KQ416631">
    <property type="protein sequence ID" value="KOF96100.1"/>
    <property type="molecule type" value="Genomic_DNA"/>
</dbReference>
<dbReference type="STRING" id="37653.A0A0L8I4X7"/>
<feature type="compositionally biased region" description="Low complexity" evidence="7">
    <location>
        <begin position="1833"/>
        <end position="1866"/>
    </location>
</feature>
<feature type="compositionally biased region" description="Basic and acidic residues" evidence="7">
    <location>
        <begin position="1316"/>
        <end position="1330"/>
    </location>
</feature>
<dbReference type="InterPro" id="IPR012929">
    <property type="entry name" value="Nucleoprot-TPR/MLP1-2_dom"/>
</dbReference>
<feature type="compositionally biased region" description="Polar residues" evidence="7">
    <location>
        <begin position="1782"/>
        <end position="1797"/>
    </location>
</feature>
<feature type="compositionally biased region" description="Acidic residues" evidence="7">
    <location>
        <begin position="1747"/>
        <end position="1779"/>
    </location>
</feature>
<feature type="coiled-coil region" evidence="6">
    <location>
        <begin position="6"/>
        <end position="135"/>
    </location>
</feature>
<evidence type="ECO:0000256" key="6">
    <source>
        <dbReference type="SAM" id="Coils"/>
    </source>
</evidence>
<keyword evidence="4 6" id="KW-0175">Coiled coil</keyword>
<feature type="compositionally biased region" description="Low complexity" evidence="7">
    <location>
        <begin position="1616"/>
        <end position="1642"/>
    </location>
</feature>
<feature type="compositionally biased region" description="Low complexity" evidence="7">
    <location>
        <begin position="2106"/>
        <end position="2118"/>
    </location>
</feature>
<evidence type="ECO:0000259" key="8">
    <source>
        <dbReference type="Pfam" id="PF07926"/>
    </source>
</evidence>
<feature type="coiled-coil region" evidence="6">
    <location>
        <begin position="316"/>
        <end position="383"/>
    </location>
</feature>
<organism evidence="10">
    <name type="scientific">Octopus bimaculoides</name>
    <name type="common">California two-spotted octopus</name>
    <dbReference type="NCBI Taxonomy" id="37653"/>
    <lineage>
        <taxon>Eukaryota</taxon>
        <taxon>Metazoa</taxon>
        <taxon>Spiralia</taxon>
        <taxon>Lophotrochozoa</taxon>
        <taxon>Mollusca</taxon>
        <taxon>Cephalopoda</taxon>
        <taxon>Coleoidea</taxon>
        <taxon>Octopodiformes</taxon>
        <taxon>Octopoda</taxon>
        <taxon>Incirrata</taxon>
        <taxon>Octopodidae</taxon>
        <taxon>Octopus</taxon>
    </lineage>
</organism>
<keyword evidence="5" id="KW-0539">Nucleus</keyword>
<dbReference type="PANTHER" id="PTHR18898">
    <property type="entry name" value="NUCLEOPROTEIN TPR-RELATED"/>
    <property type="match status" value="1"/>
</dbReference>
<feature type="compositionally biased region" description="Basic and acidic residues" evidence="7">
    <location>
        <begin position="1280"/>
        <end position="1290"/>
    </location>
</feature>
<feature type="compositionally biased region" description="Basic and acidic residues" evidence="7">
    <location>
        <begin position="2029"/>
        <end position="2045"/>
    </location>
</feature>
<feature type="region of interest" description="Disordered" evidence="7">
    <location>
        <begin position="1747"/>
        <end position="1866"/>
    </location>
</feature>
<accession>A0A0L8I4X7</accession>
<dbReference type="GO" id="GO:1901673">
    <property type="term" value="P:regulation of mitotic spindle assembly"/>
    <property type="evidence" value="ECO:0007669"/>
    <property type="project" value="TreeGrafter"/>
</dbReference>
<dbReference type="GO" id="GO:0017056">
    <property type="term" value="F:structural constituent of nuclear pore"/>
    <property type="evidence" value="ECO:0007669"/>
    <property type="project" value="TreeGrafter"/>
</dbReference>
<comment type="subcellular location">
    <subcellularLocation>
        <location evidence="1">Nucleus</location>
    </subcellularLocation>
</comment>
<feature type="compositionally biased region" description="Polar residues" evidence="7">
    <location>
        <begin position="1697"/>
        <end position="1711"/>
    </location>
</feature>
<gene>
    <name evidence="10" type="ORF">OCBIM_22036305mg</name>
</gene>
<dbReference type="PANTHER" id="PTHR18898:SF2">
    <property type="entry name" value="NUCLEOPROTEIN TPR"/>
    <property type="match status" value="1"/>
</dbReference>
<reference evidence="10" key="1">
    <citation type="submission" date="2015-07" db="EMBL/GenBank/DDBJ databases">
        <title>MeaNS - Measles Nucleotide Surveillance Program.</title>
        <authorList>
            <person name="Tran T."/>
            <person name="Druce J."/>
        </authorList>
    </citation>
    <scope>NUCLEOTIDE SEQUENCE</scope>
    <source>
        <strain evidence="10">UCB-OBI-ISO-001</strain>
        <tissue evidence="10">Gonad</tissue>
    </source>
</reference>
<feature type="region of interest" description="Disordered" evidence="7">
    <location>
        <begin position="1258"/>
        <end position="1290"/>
    </location>
</feature>
<feature type="compositionally biased region" description="Low complexity" evidence="7">
    <location>
        <begin position="1656"/>
        <end position="1674"/>
    </location>
</feature>
<dbReference type="KEGG" id="obi:106884301"/>
<feature type="compositionally biased region" description="Polar residues" evidence="7">
    <location>
        <begin position="1444"/>
        <end position="1456"/>
    </location>
</feature>
<feature type="compositionally biased region" description="Polar residues" evidence="7">
    <location>
        <begin position="1545"/>
        <end position="1555"/>
    </location>
</feature>
<feature type="coiled-coil region" evidence="6">
    <location>
        <begin position="727"/>
        <end position="927"/>
    </location>
</feature>
<dbReference type="GO" id="GO:0006606">
    <property type="term" value="P:protein import into nucleus"/>
    <property type="evidence" value="ECO:0007669"/>
    <property type="project" value="InterPro"/>
</dbReference>
<evidence type="ECO:0000259" key="9">
    <source>
        <dbReference type="Pfam" id="PF25785"/>
    </source>
</evidence>
<dbReference type="Gene3D" id="1.10.287.1490">
    <property type="match status" value="1"/>
</dbReference>
<protein>
    <recommendedName>
        <fullName evidence="3">Nucleoprotein TPR</fullName>
    </recommendedName>
</protein>
<feature type="region of interest" description="Disordered" evidence="7">
    <location>
        <begin position="1616"/>
        <end position="1711"/>
    </location>
</feature>
<proteinExistence type="inferred from homology"/>
<evidence type="ECO:0000256" key="1">
    <source>
        <dbReference type="ARBA" id="ARBA00004123"/>
    </source>
</evidence>
<feature type="domain" description="Nucleoprotein TPR/MLP1-2" evidence="8">
    <location>
        <begin position="831"/>
        <end position="958"/>
    </location>
</feature>
<dbReference type="GO" id="GO:0034399">
    <property type="term" value="C:nuclear periphery"/>
    <property type="evidence" value="ECO:0007669"/>
    <property type="project" value="UniProtKB-ARBA"/>
</dbReference>
<dbReference type="InterPro" id="IPR057974">
    <property type="entry name" value="NUA/TPR/MLP1-2-like_dom"/>
</dbReference>
<feature type="compositionally biased region" description="Acidic residues" evidence="7">
    <location>
        <begin position="1798"/>
        <end position="1818"/>
    </location>
</feature>
<evidence type="ECO:0000256" key="2">
    <source>
        <dbReference type="ARBA" id="ARBA00005274"/>
    </source>
</evidence>
<dbReference type="SUPFAM" id="SSF57997">
    <property type="entry name" value="Tropomyosin"/>
    <property type="match status" value="1"/>
</dbReference>
<feature type="compositionally biased region" description="Low complexity" evidence="7">
    <location>
        <begin position="2144"/>
        <end position="2153"/>
    </location>
</feature>
<feature type="coiled-coil region" evidence="6">
    <location>
        <begin position="489"/>
        <end position="699"/>
    </location>
</feature>
<feature type="coiled-coil region" evidence="6">
    <location>
        <begin position="168"/>
        <end position="230"/>
    </location>
</feature>